<comment type="similarity">
    <text evidence="2">Belongs to the VPS35L family.</text>
</comment>
<organism evidence="8 9">
    <name type="scientific">Rotaria sordida</name>
    <dbReference type="NCBI Taxonomy" id="392033"/>
    <lineage>
        <taxon>Eukaryota</taxon>
        <taxon>Metazoa</taxon>
        <taxon>Spiralia</taxon>
        <taxon>Gnathifera</taxon>
        <taxon>Rotifera</taxon>
        <taxon>Eurotatoria</taxon>
        <taxon>Bdelloidea</taxon>
        <taxon>Philodinida</taxon>
        <taxon>Philodinidae</taxon>
        <taxon>Rotaria</taxon>
    </lineage>
</organism>
<dbReference type="InterPro" id="IPR035927">
    <property type="entry name" value="DUSP-like_sf"/>
</dbReference>
<protein>
    <recommendedName>
        <fullName evidence="7">DUSP domain-containing protein</fullName>
    </recommendedName>
</protein>
<dbReference type="Pfam" id="PF06337">
    <property type="entry name" value="DUSP"/>
    <property type="match status" value="1"/>
</dbReference>
<dbReference type="InterPro" id="IPR011992">
    <property type="entry name" value="EF-hand-dom_pair"/>
</dbReference>
<dbReference type="PROSITE" id="PS51283">
    <property type="entry name" value="DUSP"/>
    <property type="match status" value="1"/>
</dbReference>
<dbReference type="EMBL" id="CAJNOU010000261">
    <property type="protein sequence ID" value="CAF0936957.1"/>
    <property type="molecule type" value="Genomic_DNA"/>
</dbReference>
<evidence type="ECO:0000256" key="6">
    <source>
        <dbReference type="ARBA" id="ARBA00022927"/>
    </source>
</evidence>
<keyword evidence="4" id="KW-0967">Endosome</keyword>
<dbReference type="Proteomes" id="UP000663889">
    <property type="component" value="Unassembled WGS sequence"/>
</dbReference>
<dbReference type="GO" id="GO:0015031">
    <property type="term" value="P:protein transport"/>
    <property type="evidence" value="ECO:0007669"/>
    <property type="project" value="UniProtKB-KW"/>
</dbReference>
<keyword evidence="3" id="KW-0813">Transport</keyword>
<keyword evidence="5" id="KW-0106">Calcium</keyword>
<name>A0A814C592_9BILA</name>
<evidence type="ECO:0000259" key="7">
    <source>
        <dbReference type="PROSITE" id="PS51283"/>
    </source>
</evidence>
<dbReference type="InterPro" id="IPR006615">
    <property type="entry name" value="Pept_C19_DUSP"/>
</dbReference>
<dbReference type="PANTHER" id="PTHR13673">
    <property type="entry name" value="ESOPHAGEAL CANCER ASSOCIATED PROTEIN"/>
    <property type="match status" value="1"/>
</dbReference>
<comment type="caution">
    <text evidence="8">The sequence shown here is derived from an EMBL/GenBank/DDBJ whole genome shotgun (WGS) entry which is preliminary data.</text>
</comment>
<dbReference type="InterPro" id="IPR029705">
    <property type="entry name" value="VPS35L"/>
</dbReference>
<accession>A0A814C592</accession>
<dbReference type="GO" id="GO:0032456">
    <property type="term" value="P:endocytic recycling"/>
    <property type="evidence" value="ECO:0007669"/>
    <property type="project" value="InterPro"/>
</dbReference>
<evidence type="ECO:0000256" key="3">
    <source>
        <dbReference type="ARBA" id="ARBA00022448"/>
    </source>
</evidence>
<dbReference type="GO" id="GO:0004843">
    <property type="term" value="F:cysteine-type deubiquitinase activity"/>
    <property type="evidence" value="ECO:0007669"/>
    <property type="project" value="InterPro"/>
</dbReference>
<proteinExistence type="inferred from homology"/>
<dbReference type="PROSITE" id="PS00018">
    <property type="entry name" value="EF_HAND_1"/>
    <property type="match status" value="1"/>
</dbReference>
<comment type="subcellular location">
    <subcellularLocation>
        <location evidence="1">Endosome</location>
    </subcellularLocation>
</comment>
<gene>
    <name evidence="8" type="ORF">SEV965_LOCUS7492</name>
</gene>
<dbReference type="PANTHER" id="PTHR13673:SF0">
    <property type="entry name" value="VPS35 ENDOSOMAL PROTEIN-SORTING FACTOR-LIKE"/>
    <property type="match status" value="1"/>
</dbReference>
<evidence type="ECO:0000256" key="4">
    <source>
        <dbReference type="ARBA" id="ARBA00022753"/>
    </source>
</evidence>
<evidence type="ECO:0000256" key="2">
    <source>
        <dbReference type="ARBA" id="ARBA00010704"/>
    </source>
</evidence>
<dbReference type="SMART" id="SM00695">
    <property type="entry name" value="DUSP"/>
    <property type="match status" value="1"/>
</dbReference>
<dbReference type="AlphaFoldDB" id="A0A814C592"/>
<evidence type="ECO:0000313" key="9">
    <source>
        <dbReference type="Proteomes" id="UP000663889"/>
    </source>
</evidence>
<evidence type="ECO:0000256" key="1">
    <source>
        <dbReference type="ARBA" id="ARBA00004177"/>
    </source>
</evidence>
<evidence type="ECO:0000256" key="5">
    <source>
        <dbReference type="ARBA" id="ARBA00022837"/>
    </source>
</evidence>
<sequence length="687" mass="78854">MFTKFLFCVFDRDHDGRLDRSDIVHMSSCLIDVAQFVYVLTIHMNDSPDIYADNILQKNDNNKNNQIDYFQQEDFINWCSTDSLIEELLALIFQICHVVLGLRPSTKQDEITIVKQFLRREQYPFFEAQPSVSSKTYHWINCNRSTSKPGSSWYLISMDWWLRWESSASLSSSTVNSTEPIGATIHKRNSFTKLNKLTNISDNKREPGDIDNSLLIDKNSTNNTRIINDDCVQLKLGLRRNIHFEMVPESLWLFLRKHYRCNGPAICRKVTNRKRINKPELDLYPLLIKIYRNQNLSPQQMQSIATNTTTNNNNSSHSMFFVYPLLNYVSASIFSSGSSSNSMSNNTQRHYLACLYFVSPYQTVRTLAEELSRKFGKSLDEIRIWIRYSEKVNTLAVSTHRIVNGVQSTATSSFIRACMAFCYITIPSLEHPLNKLQLYTLCAQTAYLNQSLSQGDGFFKMAITLLSDFPKQIEIDGKLVSSDKYLYESITNIMSTLVVVPDNPDAGVLYLAHGLNNVINQMKCFDDTSETRAMLAMNMLCLLSTQIQTFLPYHVLKVESNDTLYGNDESFLNEIHQRLSRICEQIIQMLKDLANTNPKRQSTLALEFFNRLIAHGDLNQPKCIKFAVNLWNLAQKSLNPDAQKLAKRILNHIEARSVHDKSFKRLSELILGNINDTSQSSSLSNFT</sequence>
<dbReference type="SUPFAM" id="SSF47473">
    <property type="entry name" value="EF-hand"/>
    <property type="match status" value="1"/>
</dbReference>
<dbReference type="InterPro" id="IPR018247">
    <property type="entry name" value="EF_Hand_1_Ca_BS"/>
</dbReference>
<feature type="domain" description="DUSP" evidence="7">
    <location>
        <begin position="124"/>
        <end position="271"/>
    </location>
</feature>
<evidence type="ECO:0000313" key="8">
    <source>
        <dbReference type="EMBL" id="CAF0936957.1"/>
    </source>
</evidence>
<keyword evidence="6" id="KW-0653">Protein transport</keyword>
<dbReference type="GO" id="GO:0005768">
    <property type="term" value="C:endosome"/>
    <property type="evidence" value="ECO:0007669"/>
    <property type="project" value="UniProtKB-SubCell"/>
</dbReference>
<dbReference type="SUPFAM" id="SSF143791">
    <property type="entry name" value="DUSP-like"/>
    <property type="match status" value="1"/>
</dbReference>
<dbReference type="Gene3D" id="3.30.2230.10">
    <property type="entry name" value="DUSP-like"/>
    <property type="match status" value="1"/>
</dbReference>
<reference evidence="8" key="1">
    <citation type="submission" date="2021-02" db="EMBL/GenBank/DDBJ databases">
        <authorList>
            <person name="Nowell W R."/>
        </authorList>
    </citation>
    <scope>NUCLEOTIDE SEQUENCE</scope>
</reference>
<dbReference type="Gene3D" id="1.10.238.10">
    <property type="entry name" value="EF-hand"/>
    <property type="match status" value="1"/>
</dbReference>